<comment type="caution">
    <text evidence="1">The sequence shown here is derived from an EMBL/GenBank/DDBJ whole genome shotgun (WGS) entry which is preliminary data.</text>
</comment>
<dbReference type="EMBL" id="AWWI01000121">
    <property type="protein sequence ID" value="PIL18810.1"/>
    <property type="molecule type" value="Genomic_DNA"/>
</dbReference>
<organism evidence="1 2">
    <name type="scientific">Puniceibacterium antarcticum</name>
    <dbReference type="NCBI Taxonomy" id="1206336"/>
    <lineage>
        <taxon>Bacteria</taxon>
        <taxon>Pseudomonadati</taxon>
        <taxon>Pseudomonadota</taxon>
        <taxon>Alphaproteobacteria</taxon>
        <taxon>Rhodobacterales</taxon>
        <taxon>Paracoccaceae</taxon>
        <taxon>Puniceibacterium</taxon>
    </lineage>
</organism>
<protein>
    <submittedName>
        <fullName evidence="1">Uncharacterized protein</fullName>
    </submittedName>
</protein>
<evidence type="ECO:0000313" key="2">
    <source>
        <dbReference type="Proteomes" id="UP000231259"/>
    </source>
</evidence>
<dbReference type="RefSeq" id="WP_180287482.1">
    <property type="nucleotide sequence ID" value="NZ_AWWI01000121.1"/>
</dbReference>
<gene>
    <name evidence="1" type="ORF">P775_19775</name>
</gene>
<evidence type="ECO:0000313" key="1">
    <source>
        <dbReference type="EMBL" id="PIL18810.1"/>
    </source>
</evidence>
<keyword evidence="2" id="KW-1185">Reference proteome</keyword>
<proteinExistence type="predicted"/>
<reference evidence="1 2" key="1">
    <citation type="submission" date="2013-09" db="EMBL/GenBank/DDBJ databases">
        <title>Genome sequencing of Phaeobacter antarcticus sp. nov. SM1211.</title>
        <authorList>
            <person name="Zhang X.-Y."/>
            <person name="Liu C."/>
            <person name="Chen X.-L."/>
            <person name="Xie B.-B."/>
            <person name="Qin Q.-L."/>
            <person name="Rong J.-C."/>
            <person name="Zhang Y.-Z."/>
        </authorList>
    </citation>
    <scope>NUCLEOTIDE SEQUENCE [LARGE SCALE GENOMIC DNA]</scope>
    <source>
        <strain evidence="1 2">SM1211</strain>
    </source>
</reference>
<sequence>MLSSGSTRWLSMHPGLPCAAAGFDADWPATMPIWADVAGSGLYYLAAPDGTGYDALPAACTALKSALAIRERLQLPGVLQAMAPPPDLGRPRVVLGCGSGTAAPAEPDAVAGGPGAWSLHRFEVFLTENSTGDTLYVARYQPPGEGAVPPGRCSAV</sequence>
<dbReference type="AlphaFoldDB" id="A0A2G8RB82"/>
<dbReference type="Proteomes" id="UP000231259">
    <property type="component" value="Unassembled WGS sequence"/>
</dbReference>
<name>A0A2G8RB82_9RHOB</name>
<accession>A0A2G8RB82</accession>